<gene>
    <name evidence="7" type="primary">106092017</name>
</gene>
<dbReference type="InterPro" id="IPR002557">
    <property type="entry name" value="Chitin-bd_dom"/>
</dbReference>
<keyword evidence="4" id="KW-1015">Disulfide bond</keyword>
<evidence type="ECO:0000256" key="3">
    <source>
        <dbReference type="ARBA" id="ARBA00022737"/>
    </source>
</evidence>
<dbReference type="SUPFAM" id="SSF57625">
    <property type="entry name" value="Invertebrate chitin-binding proteins"/>
    <property type="match status" value="3"/>
</dbReference>
<dbReference type="GO" id="GO:0005576">
    <property type="term" value="C:extracellular region"/>
    <property type="evidence" value="ECO:0007669"/>
    <property type="project" value="InterPro"/>
</dbReference>
<sequence length="310" mass="35186">MLFKYALHLDQFRLLKVKDVKRSLKQLKKNFATMRLLSKGVKGLTLKCMLLFMYCCSVTAIWRPRPLPRQEDICANQAVGDFVENPLDCRLFFLCGDNGEALEASCPSHMVFNSQTKLCDTIENVPQCKQEQPQTQPSTSTPSSSNVDNILANANKHCQDILSQGLESTSLVFIANPQNCYQYFMCYHGQALVQECSTNLYWNSKIGKCDLPSNVQCLQPGQDATNGGDISTSFVEKPAQSGDSFCPLYGHHIFPHMERCDLFIYCVKGYAVLQQCPFFHYFDVESARCKLRTRALCVKDLNLKFRKNTF</sequence>
<keyword evidence="5" id="KW-0325">Glycoprotein</keyword>
<feature type="domain" description="Chitin-binding type-2" evidence="6">
    <location>
        <begin position="243"/>
        <end position="299"/>
    </location>
</feature>
<dbReference type="Gene3D" id="2.170.140.10">
    <property type="entry name" value="Chitin binding domain"/>
    <property type="match status" value="3"/>
</dbReference>
<evidence type="ECO:0000313" key="7">
    <source>
        <dbReference type="EnsemblMetazoa" id="SCAU016319-PA"/>
    </source>
</evidence>
<dbReference type="GO" id="GO:0008061">
    <property type="term" value="F:chitin binding"/>
    <property type="evidence" value="ECO:0007669"/>
    <property type="project" value="UniProtKB-KW"/>
</dbReference>
<keyword evidence="2" id="KW-0732">Signal</keyword>
<dbReference type="InterPro" id="IPR036508">
    <property type="entry name" value="Chitin-bd_dom_sf"/>
</dbReference>
<keyword evidence="8" id="KW-1185">Reference proteome</keyword>
<accession>A0A1I8QE94</accession>
<reference evidence="7" key="1">
    <citation type="submission" date="2020-05" db="UniProtKB">
        <authorList>
            <consortium name="EnsemblMetazoa"/>
        </authorList>
    </citation>
    <scope>IDENTIFICATION</scope>
    <source>
        <strain evidence="7">USDA</strain>
    </source>
</reference>
<dbReference type="PANTHER" id="PTHR23301">
    <property type="entry name" value="CHITIN BINDING PERITROPHIN-A"/>
    <property type="match status" value="1"/>
</dbReference>
<evidence type="ECO:0000256" key="2">
    <source>
        <dbReference type="ARBA" id="ARBA00022729"/>
    </source>
</evidence>
<dbReference type="AlphaFoldDB" id="A0A1I8QE94"/>
<evidence type="ECO:0000259" key="6">
    <source>
        <dbReference type="PROSITE" id="PS50940"/>
    </source>
</evidence>
<dbReference type="SMART" id="SM00494">
    <property type="entry name" value="ChtBD2"/>
    <property type="match status" value="3"/>
</dbReference>
<protein>
    <recommendedName>
        <fullName evidence="6">Chitin-binding type-2 domain-containing protein</fullName>
    </recommendedName>
</protein>
<dbReference type="Pfam" id="PF01607">
    <property type="entry name" value="CBM_14"/>
    <property type="match status" value="3"/>
</dbReference>
<dbReference type="STRING" id="35570.A0A1I8QE94"/>
<dbReference type="PROSITE" id="PS50940">
    <property type="entry name" value="CHIT_BIND_II"/>
    <property type="match status" value="3"/>
</dbReference>
<name>A0A1I8QE94_STOCA</name>
<evidence type="ECO:0000313" key="8">
    <source>
        <dbReference type="Proteomes" id="UP000095300"/>
    </source>
</evidence>
<dbReference type="EnsemblMetazoa" id="SCAU016319-RA">
    <property type="protein sequence ID" value="SCAU016319-PA"/>
    <property type="gene ID" value="SCAU016319"/>
</dbReference>
<keyword evidence="1" id="KW-0147">Chitin-binding</keyword>
<dbReference type="VEuPathDB" id="VectorBase:SCAU016319"/>
<keyword evidence="3" id="KW-0677">Repeat</keyword>
<organism evidence="7 8">
    <name type="scientific">Stomoxys calcitrans</name>
    <name type="common">Stable fly</name>
    <name type="synonym">Conops calcitrans</name>
    <dbReference type="NCBI Taxonomy" id="35570"/>
    <lineage>
        <taxon>Eukaryota</taxon>
        <taxon>Metazoa</taxon>
        <taxon>Ecdysozoa</taxon>
        <taxon>Arthropoda</taxon>
        <taxon>Hexapoda</taxon>
        <taxon>Insecta</taxon>
        <taxon>Pterygota</taxon>
        <taxon>Neoptera</taxon>
        <taxon>Endopterygota</taxon>
        <taxon>Diptera</taxon>
        <taxon>Brachycera</taxon>
        <taxon>Muscomorpha</taxon>
        <taxon>Muscoidea</taxon>
        <taxon>Muscidae</taxon>
        <taxon>Stomoxys</taxon>
    </lineage>
</organism>
<dbReference type="PANTHER" id="PTHR23301:SF0">
    <property type="entry name" value="CHITIN-BINDING TYPE-2 DOMAIN-CONTAINING PROTEIN-RELATED"/>
    <property type="match status" value="1"/>
</dbReference>
<evidence type="ECO:0000256" key="1">
    <source>
        <dbReference type="ARBA" id="ARBA00022669"/>
    </source>
</evidence>
<feature type="domain" description="Chitin-binding type-2" evidence="6">
    <location>
        <begin position="155"/>
        <end position="219"/>
    </location>
</feature>
<feature type="domain" description="Chitin-binding type-2" evidence="6">
    <location>
        <begin position="71"/>
        <end position="130"/>
    </location>
</feature>
<evidence type="ECO:0000256" key="5">
    <source>
        <dbReference type="ARBA" id="ARBA00023180"/>
    </source>
</evidence>
<dbReference type="InterPro" id="IPR051940">
    <property type="entry name" value="Chitin_bind-dev_reg"/>
</dbReference>
<evidence type="ECO:0000256" key="4">
    <source>
        <dbReference type="ARBA" id="ARBA00023157"/>
    </source>
</evidence>
<proteinExistence type="predicted"/>
<dbReference type="Proteomes" id="UP000095300">
    <property type="component" value="Unassembled WGS sequence"/>
</dbReference>